<comment type="similarity">
    <text evidence="1 3">Belongs to the short-chain dehydrogenases/reductases (SDR) family.</text>
</comment>
<dbReference type="PANTHER" id="PTHR43976">
    <property type="entry name" value="SHORT CHAIN DEHYDROGENASE"/>
    <property type="match status" value="1"/>
</dbReference>
<organism evidence="4 5">
    <name type="scientific">Litorimonas cladophorae</name>
    <dbReference type="NCBI Taxonomy" id="1220491"/>
    <lineage>
        <taxon>Bacteria</taxon>
        <taxon>Pseudomonadati</taxon>
        <taxon>Pseudomonadota</taxon>
        <taxon>Alphaproteobacteria</taxon>
        <taxon>Maricaulales</taxon>
        <taxon>Robiginitomaculaceae</taxon>
    </lineage>
</organism>
<dbReference type="NCBIfam" id="NF004826">
    <property type="entry name" value="PRK06182.1"/>
    <property type="match status" value="1"/>
</dbReference>
<dbReference type="SUPFAM" id="SSF51735">
    <property type="entry name" value="NAD(P)-binding Rossmann-fold domains"/>
    <property type="match status" value="1"/>
</dbReference>
<dbReference type="InterPro" id="IPR036291">
    <property type="entry name" value="NAD(P)-bd_dom_sf"/>
</dbReference>
<dbReference type="PANTHER" id="PTHR43976:SF16">
    <property type="entry name" value="SHORT-CHAIN DEHYDROGENASE_REDUCTASE FAMILY PROTEIN"/>
    <property type="match status" value="1"/>
</dbReference>
<evidence type="ECO:0000313" key="4">
    <source>
        <dbReference type="EMBL" id="GGX57065.1"/>
    </source>
</evidence>
<protein>
    <submittedName>
        <fullName evidence="4">Short-chain dehydrogenase/reductase</fullName>
    </submittedName>
</protein>
<dbReference type="EMBL" id="BMYV01000001">
    <property type="protein sequence ID" value="GGX57065.1"/>
    <property type="molecule type" value="Genomic_DNA"/>
</dbReference>
<dbReference type="Proteomes" id="UP000600865">
    <property type="component" value="Unassembled WGS sequence"/>
</dbReference>
<keyword evidence="2" id="KW-0560">Oxidoreductase</keyword>
<gene>
    <name evidence="4" type="ORF">GCM10011309_02470</name>
</gene>
<proteinExistence type="inferred from homology"/>
<evidence type="ECO:0000256" key="1">
    <source>
        <dbReference type="ARBA" id="ARBA00006484"/>
    </source>
</evidence>
<dbReference type="Gene3D" id="3.40.50.720">
    <property type="entry name" value="NAD(P)-binding Rossmann-like Domain"/>
    <property type="match status" value="1"/>
</dbReference>
<dbReference type="InterPro" id="IPR002347">
    <property type="entry name" value="SDR_fam"/>
</dbReference>
<reference evidence="4 5" key="1">
    <citation type="journal article" date="2014" name="Int. J. Syst. Evol. Microbiol.">
        <title>Complete genome sequence of Corynebacterium casei LMG S-19264T (=DSM 44701T), isolated from a smear-ripened cheese.</title>
        <authorList>
            <consortium name="US DOE Joint Genome Institute (JGI-PGF)"/>
            <person name="Walter F."/>
            <person name="Albersmeier A."/>
            <person name="Kalinowski J."/>
            <person name="Ruckert C."/>
        </authorList>
    </citation>
    <scope>NUCLEOTIDE SEQUENCE [LARGE SCALE GENOMIC DNA]</scope>
    <source>
        <strain evidence="4 5">KCTC 23968</strain>
    </source>
</reference>
<dbReference type="Pfam" id="PF00106">
    <property type="entry name" value="adh_short"/>
    <property type="match status" value="1"/>
</dbReference>
<sequence length="272" mass="29486">MTKIVLITGASSGMGKYTAKTLINEGYVVYGAARRVENMQDLVQMGGHVIGMDITDEVQIEAAVARILSEQGKIDVLVNNAGYAIYGAVEQVSIADARCQFDVNLFGLASLTQKLLPHMREQGGGHIINITSIGGKVYTPLGAWYHATKHALEGWSDCLRVETAKFGIKVTIIEPGAIQTEFSDVMAGPMVELSKGGPYEALSVAIESGNKKYYTGAPSNSPQVIADVVLKSIKSKKPKTRYAAGKMARTTLFMRRWMSDKAFDKALMSMLK</sequence>
<dbReference type="RefSeq" id="WP_189580239.1">
    <property type="nucleotide sequence ID" value="NZ_BMYV01000001.1"/>
</dbReference>
<dbReference type="PRINTS" id="PR00080">
    <property type="entry name" value="SDRFAMILY"/>
</dbReference>
<name>A0A918N9S0_9PROT</name>
<dbReference type="PRINTS" id="PR00081">
    <property type="entry name" value="GDHRDH"/>
</dbReference>
<accession>A0A918N9S0</accession>
<evidence type="ECO:0000256" key="2">
    <source>
        <dbReference type="ARBA" id="ARBA00023002"/>
    </source>
</evidence>
<dbReference type="InterPro" id="IPR051911">
    <property type="entry name" value="SDR_oxidoreductase"/>
</dbReference>
<dbReference type="AlphaFoldDB" id="A0A918N9S0"/>
<evidence type="ECO:0000313" key="5">
    <source>
        <dbReference type="Proteomes" id="UP000600865"/>
    </source>
</evidence>
<dbReference type="CDD" id="cd05374">
    <property type="entry name" value="17beta-HSD-like_SDR_c"/>
    <property type="match status" value="1"/>
</dbReference>
<evidence type="ECO:0000256" key="3">
    <source>
        <dbReference type="RuleBase" id="RU000363"/>
    </source>
</evidence>
<comment type="caution">
    <text evidence="4">The sequence shown here is derived from an EMBL/GenBank/DDBJ whole genome shotgun (WGS) entry which is preliminary data.</text>
</comment>
<dbReference type="GO" id="GO:0016491">
    <property type="term" value="F:oxidoreductase activity"/>
    <property type="evidence" value="ECO:0007669"/>
    <property type="project" value="UniProtKB-KW"/>
</dbReference>
<keyword evidence="5" id="KW-1185">Reference proteome</keyword>